<keyword evidence="3" id="KW-1185">Reference proteome</keyword>
<feature type="signal peptide" evidence="1">
    <location>
        <begin position="1"/>
        <end position="31"/>
    </location>
</feature>
<accession>A0ABY8BW44</accession>
<dbReference type="EMBL" id="CP119108">
    <property type="protein sequence ID" value="WEG08082.1"/>
    <property type="molecule type" value="Genomic_DNA"/>
</dbReference>
<dbReference type="RefSeq" id="WP_275277420.1">
    <property type="nucleotide sequence ID" value="NZ_CP119108.1"/>
</dbReference>
<keyword evidence="1" id="KW-0732">Signal</keyword>
<gene>
    <name evidence="2" type="ORF">PU630_12640</name>
</gene>
<dbReference type="Gene3D" id="2.60.40.2700">
    <property type="match status" value="4"/>
</dbReference>
<evidence type="ECO:0000313" key="3">
    <source>
        <dbReference type="Proteomes" id="UP001214553"/>
    </source>
</evidence>
<organism evidence="2 3">
    <name type="scientific">Microbacterium horticulturae</name>
    <dbReference type="NCBI Taxonomy" id="3028316"/>
    <lineage>
        <taxon>Bacteria</taxon>
        <taxon>Bacillati</taxon>
        <taxon>Actinomycetota</taxon>
        <taxon>Actinomycetes</taxon>
        <taxon>Micrococcales</taxon>
        <taxon>Microbacteriaceae</taxon>
        <taxon>Microbacterium</taxon>
    </lineage>
</organism>
<proteinExistence type="predicted"/>
<dbReference type="Proteomes" id="UP001214553">
    <property type="component" value="Chromosome"/>
</dbReference>
<sequence length="466" mass="47978">MSTFARRRTPRGRALGAMLTGVLIASMLTLAAPAAASFADDSALTRGSAASEGGALPAVETPATAPTITGTVKVGSTLTAHAGDWQPEVVLSYQWLANGVAVGGATARAFIPAAAQRGAKLSVRVTGSLDGHADTTATSASTAAVAAGTLTKATPTITGTVAVGSTLTATPGTWTGGTSFTYQWYANGKAVSKATSRTHKVTAAQLGSTFKVKVTGKKAGYTTVSLTSKATAKAPKVSTPSVTGSAHVGVKLSAKKGTWTTGTSFSYQWYANGKAISKATKSTYTVSSARVGSAISVKVTGKKSGYATVAKTSKVTRTVPKTATPKISGASTVTRTLTVTPGAWTKGTTFTYRWYANGKAIAKANKKSMKLTTKMVGKQISVKVTGKKAGYTTVSKTSKKSSRVGYPSRTTPSSAWNCPAWAPIKGNASSMIYHMPGQRFYKATKPEECFRTQAAARSAGYRKAKV</sequence>
<reference evidence="2 3" key="1">
    <citation type="submission" date="2023-03" db="EMBL/GenBank/DDBJ databases">
        <title>Genome sequence of Microbacterium sp. KACC 23027.</title>
        <authorList>
            <person name="Kim S."/>
            <person name="Heo J."/>
            <person name="Kwon S.-W."/>
        </authorList>
    </citation>
    <scope>NUCLEOTIDE SEQUENCE [LARGE SCALE GENOMIC DNA]</scope>
    <source>
        <strain evidence="2 3">KACC 23027</strain>
    </source>
</reference>
<evidence type="ECO:0000313" key="2">
    <source>
        <dbReference type="EMBL" id="WEG08082.1"/>
    </source>
</evidence>
<evidence type="ECO:0000256" key="1">
    <source>
        <dbReference type="SAM" id="SignalP"/>
    </source>
</evidence>
<feature type="chain" id="PRO_5047155679" evidence="1">
    <location>
        <begin position="32"/>
        <end position="466"/>
    </location>
</feature>
<name>A0ABY8BW44_9MICO</name>
<protein>
    <submittedName>
        <fullName evidence="2">Uncharacterized protein</fullName>
    </submittedName>
</protein>